<sequence>MKTDIYTKIVLTVIAICLTVSLLKEFDIITTAKADTTTAGPTPIPNAVQDGPVDVRIVGVDYYCTLPVNIKNTPISVEITK</sequence>
<feature type="transmembrane region" description="Helical" evidence="1">
    <location>
        <begin position="6"/>
        <end position="23"/>
    </location>
</feature>
<keyword evidence="1" id="KW-0812">Transmembrane</keyword>
<gene>
    <name evidence="2" type="ORF">E2605_11290</name>
</gene>
<reference evidence="2 3" key="1">
    <citation type="submission" date="2019-03" db="EMBL/GenBank/DDBJ databases">
        <title>San Antonio Military Medical Center submission to MRSN (WRAIR), pending publication.</title>
        <authorList>
            <person name="Blyth D.M."/>
            <person name="Mccarthy S.L."/>
            <person name="Schall S.E."/>
            <person name="Stam J.A."/>
            <person name="Ong A.C."/>
            <person name="Mcgann P.T."/>
        </authorList>
    </citation>
    <scope>NUCLEOTIDE SEQUENCE [LARGE SCALE GENOMIC DNA]</scope>
    <source>
        <strain evidence="2 3">MRSN571793</strain>
    </source>
</reference>
<keyword evidence="1" id="KW-0472">Membrane</keyword>
<proteinExistence type="predicted"/>
<name>A0A4Y8L0C7_9BACT</name>
<accession>A0A4Y8L0C7</accession>
<dbReference type="EMBL" id="SOML01000006">
    <property type="protein sequence ID" value="TFD96169.1"/>
    <property type="molecule type" value="Genomic_DNA"/>
</dbReference>
<keyword evidence="1" id="KW-1133">Transmembrane helix</keyword>
<evidence type="ECO:0000256" key="1">
    <source>
        <dbReference type="SAM" id="Phobius"/>
    </source>
</evidence>
<dbReference type="Proteomes" id="UP000297861">
    <property type="component" value="Unassembled WGS sequence"/>
</dbReference>
<dbReference type="AlphaFoldDB" id="A0A4Y8L0C7"/>
<dbReference type="RefSeq" id="WP_035332305.1">
    <property type="nucleotide sequence ID" value="NZ_AP028867.1"/>
</dbReference>
<comment type="caution">
    <text evidence="2">The sequence shown here is derived from an EMBL/GenBank/DDBJ whole genome shotgun (WGS) entry which is preliminary data.</text>
</comment>
<protein>
    <submittedName>
        <fullName evidence="2">Uncharacterized protein</fullName>
    </submittedName>
</protein>
<evidence type="ECO:0000313" key="3">
    <source>
        <dbReference type="Proteomes" id="UP000297861"/>
    </source>
</evidence>
<evidence type="ECO:0000313" key="2">
    <source>
        <dbReference type="EMBL" id="TFD96169.1"/>
    </source>
</evidence>
<dbReference type="OrthoDB" id="998140at2"/>
<organism evidence="2 3">
    <name type="scientific">Dysgonomonas capnocytophagoides</name>
    <dbReference type="NCBI Taxonomy" id="45254"/>
    <lineage>
        <taxon>Bacteria</taxon>
        <taxon>Pseudomonadati</taxon>
        <taxon>Bacteroidota</taxon>
        <taxon>Bacteroidia</taxon>
        <taxon>Bacteroidales</taxon>
        <taxon>Dysgonomonadaceae</taxon>
        <taxon>Dysgonomonas</taxon>
    </lineage>
</organism>
<keyword evidence="3" id="KW-1185">Reference proteome</keyword>